<evidence type="ECO:0000313" key="3">
    <source>
        <dbReference type="Proteomes" id="UP000471120"/>
    </source>
</evidence>
<proteinExistence type="predicted"/>
<reference evidence="2 3" key="1">
    <citation type="submission" date="2018-07" db="EMBL/GenBank/DDBJ databases">
        <title>Genome sequence of Rhodococcus rhodnii ATCC 35071 from Rhodnius prolixus.</title>
        <authorList>
            <person name="Patel V."/>
            <person name="Vogel K.J."/>
        </authorList>
    </citation>
    <scope>NUCLEOTIDE SEQUENCE [LARGE SCALE GENOMIC DNA]</scope>
    <source>
        <strain evidence="2 3">ATCC 35071</strain>
    </source>
</reference>
<evidence type="ECO:0000313" key="2">
    <source>
        <dbReference type="EMBL" id="TXG90092.1"/>
    </source>
</evidence>
<comment type="caution">
    <text evidence="2">The sequence shown here is derived from an EMBL/GenBank/DDBJ whole genome shotgun (WGS) entry which is preliminary data.</text>
</comment>
<dbReference type="Gene3D" id="3.40.50.1820">
    <property type="entry name" value="alpha/beta hydrolase"/>
    <property type="match status" value="1"/>
</dbReference>
<keyword evidence="2" id="KW-0378">Hydrolase</keyword>
<dbReference type="SUPFAM" id="SSF53474">
    <property type="entry name" value="alpha/beta-Hydrolases"/>
    <property type="match status" value="1"/>
</dbReference>
<sequence>MTPLFHYVQTSCGYVINTSSSGVSDRQVTGRTDTPRHEEFAVNAERPTGPTRGIVHSADGTPIAWSRAGAGPDLVMVHCVGVSRATTPQPTLPAELARHFTVWTYDRRGKGESGTADTYDVQREIEDLEAVIGLTSGPATVYGFSSGATLALIAAESGAPIHRLALLEPPLFAAPDPDREFLTEGERQLAEGPRSLHEWFQIHVVGVPDEVLAELPPVADETLRDAASILHELAFLPGTPAERFRSVSRPTLIVASDSTAPEIHGWGRELEEQLPDARLEILPGEWHGVDDATLTAAIGRFVDGAHSPPAFA</sequence>
<dbReference type="InterPro" id="IPR000073">
    <property type="entry name" value="AB_hydrolase_1"/>
</dbReference>
<evidence type="ECO:0000259" key="1">
    <source>
        <dbReference type="Pfam" id="PF12697"/>
    </source>
</evidence>
<gene>
    <name evidence="2" type="ORF">DW322_07535</name>
</gene>
<protein>
    <submittedName>
        <fullName evidence="2">Alpha/beta hydrolase</fullName>
    </submittedName>
</protein>
<name>A0A6P2CCN2_9NOCA</name>
<dbReference type="Proteomes" id="UP000471120">
    <property type="component" value="Unassembled WGS sequence"/>
</dbReference>
<dbReference type="EMBL" id="QRCM01000001">
    <property type="protein sequence ID" value="TXG90092.1"/>
    <property type="molecule type" value="Genomic_DNA"/>
</dbReference>
<organism evidence="2 3">
    <name type="scientific">Rhodococcus rhodnii</name>
    <dbReference type="NCBI Taxonomy" id="38312"/>
    <lineage>
        <taxon>Bacteria</taxon>
        <taxon>Bacillati</taxon>
        <taxon>Actinomycetota</taxon>
        <taxon>Actinomycetes</taxon>
        <taxon>Mycobacteriales</taxon>
        <taxon>Nocardiaceae</taxon>
        <taxon>Rhodococcus</taxon>
    </lineage>
</organism>
<accession>A0A6P2CCN2</accession>
<dbReference type="AlphaFoldDB" id="A0A6P2CCN2"/>
<dbReference type="Pfam" id="PF12697">
    <property type="entry name" value="Abhydrolase_6"/>
    <property type="match status" value="1"/>
</dbReference>
<dbReference type="InterPro" id="IPR029058">
    <property type="entry name" value="AB_hydrolase_fold"/>
</dbReference>
<feature type="domain" description="AB hydrolase-1" evidence="1">
    <location>
        <begin position="74"/>
        <end position="289"/>
    </location>
</feature>
<dbReference type="GO" id="GO:0016787">
    <property type="term" value="F:hydrolase activity"/>
    <property type="evidence" value="ECO:0007669"/>
    <property type="project" value="UniProtKB-KW"/>
</dbReference>